<dbReference type="EMBL" id="GBXM01045756">
    <property type="protein sequence ID" value="JAH62821.1"/>
    <property type="molecule type" value="Transcribed_RNA"/>
</dbReference>
<dbReference type="AlphaFoldDB" id="A0A0E9UAG6"/>
<protein>
    <submittedName>
        <fullName evidence="1">Uncharacterized protein</fullName>
    </submittedName>
</protein>
<organism evidence="1">
    <name type="scientific">Anguilla anguilla</name>
    <name type="common">European freshwater eel</name>
    <name type="synonym">Muraena anguilla</name>
    <dbReference type="NCBI Taxonomy" id="7936"/>
    <lineage>
        <taxon>Eukaryota</taxon>
        <taxon>Metazoa</taxon>
        <taxon>Chordata</taxon>
        <taxon>Craniata</taxon>
        <taxon>Vertebrata</taxon>
        <taxon>Euteleostomi</taxon>
        <taxon>Actinopterygii</taxon>
        <taxon>Neopterygii</taxon>
        <taxon>Teleostei</taxon>
        <taxon>Anguilliformes</taxon>
        <taxon>Anguillidae</taxon>
        <taxon>Anguilla</taxon>
    </lineage>
</organism>
<reference evidence="1" key="2">
    <citation type="journal article" date="2015" name="Fish Shellfish Immunol.">
        <title>Early steps in the European eel (Anguilla anguilla)-Vibrio vulnificus interaction in the gills: Role of the RtxA13 toxin.</title>
        <authorList>
            <person name="Callol A."/>
            <person name="Pajuelo D."/>
            <person name="Ebbesson L."/>
            <person name="Teles M."/>
            <person name="MacKenzie S."/>
            <person name="Amaro C."/>
        </authorList>
    </citation>
    <scope>NUCLEOTIDE SEQUENCE</scope>
</reference>
<evidence type="ECO:0000313" key="1">
    <source>
        <dbReference type="EMBL" id="JAH62821.1"/>
    </source>
</evidence>
<sequence>MAVELIGEISTFRVCFS</sequence>
<proteinExistence type="predicted"/>
<accession>A0A0E9UAG6</accession>
<reference evidence="1" key="1">
    <citation type="submission" date="2014-11" db="EMBL/GenBank/DDBJ databases">
        <authorList>
            <person name="Amaro Gonzalez C."/>
        </authorList>
    </citation>
    <scope>NUCLEOTIDE SEQUENCE</scope>
</reference>
<name>A0A0E9UAG6_ANGAN</name>